<feature type="compositionally biased region" description="Acidic residues" evidence="1">
    <location>
        <begin position="1"/>
        <end position="12"/>
    </location>
</feature>
<name>A0A934V0L8_9PROT</name>
<protein>
    <submittedName>
        <fullName evidence="3">DUF59 domain-containing protein</fullName>
    </submittedName>
</protein>
<comment type="caution">
    <text evidence="3">The sequence shown here is derived from an EMBL/GenBank/DDBJ whole genome shotgun (WGS) entry which is preliminary data.</text>
</comment>
<dbReference type="Proteomes" id="UP000778970">
    <property type="component" value="Unassembled WGS sequence"/>
</dbReference>
<sequence length="128" mass="13718">MNNIDDTIDPTETEGLNSTAGEPLPAGVTPATEDEIVEKLKECFDPEIPVNIYDLGLIYDLKIHETGDVDVVMTLTAPACPVAGSMPPMVSQAVSDLPNTGKVSVTLTWDPPWSMDLMSEDARLALGF</sequence>
<reference evidence="3" key="2">
    <citation type="journal article" date="2020" name="Microorganisms">
        <title>Osmotic Adaptation and Compatible Solute Biosynthesis of Phototrophic Bacteria as Revealed from Genome Analyses.</title>
        <authorList>
            <person name="Imhoff J.F."/>
            <person name="Rahn T."/>
            <person name="Kunzel S."/>
            <person name="Keller A."/>
            <person name="Neulinger S.C."/>
        </authorList>
    </citation>
    <scope>NUCLEOTIDE SEQUENCE</scope>
    <source>
        <strain evidence="3">DSM 9154</strain>
    </source>
</reference>
<dbReference type="EMBL" id="NRRE01000026">
    <property type="protein sequence ID" value="MBK1697600.1"/>
    <property type="molecule type" value="Genomic_DNA"/>
</dbReference>
<dbReference type="InterPro" id="IPR002744">
    <property type="entry name" value="MIP18-like"/>
</dbReference>
<evidence type="ECO:0000313" key="4">
    <source>
        <dbReference type="Proteomes" id="UP000778970"/>
    </source>
</evidence>
<gene>
    <name evidence="3" type="ORF">CKO21_10120</name>
</gene>
<evidence type="ECO:0000256" key="1">
    <source>
        <dbReference type="SAM" id="MobiDB-lite"/>
    </source>
</evidence>
<dbReference type="Pfam" id="PF01883">
    <property type="entry name" value="FeS_assembly_P"/>
    <property type="match status" value="1"/>
</dbReference>
<dbReference type="PANTHER" id="PTHR42831">
    <property type="entry name" value="FE-S PROTEIN MATURATION AUXILIARY FACTOR YITW"/>
    <property type="match status" value="1"/>
</dbReference>
<organism evidence="3 4">
    <name type="scientific">Rhodovibrio salinarum</name>
    <dbReference type="NCBI Taxonomy" id="1087"/>
    <lineage>
        <taxon>Bacteria</taxon>
        <taxon>Pseudomonadati</taxon>
        <taxon>Pseudomonadota</taxon>
        <taxon>Alphaproteobacteria</taxon>
        <taxon>Rhodospirillales</taxon>
        <taxon>Rhodovibrionaceae</taxon>
        <taxon>Rhodovibrio</taxon>
    </lineage>
</organism>
<dbReference type="Gene3D" id="3.30.300.130">
    <property type="entry name" value="Fe-S cluster assembly (FSCA)"/>
    <property type="match status" value="1"/>
</dbReference>
<dbReference type="SUPFAM" id="SSF117916">
    <property type="entry name" value="Fe-S cluster assembly (FSCA) domain-like"/>
    <property type="match status" value="1"/>
</dbReference>
<keyword evidence="4" id="KW-1185">Reference proteome</keyword>
<dbReference type="AlphaFoldDB" id="A0A934V0L8"/>
<evidence type="ECO:0000313" key="3">
    <source>
        <dbReference type="EMBL" id="MBK1697600.1"/>
    </source>
</evidence>
<dbReference type="InterPro" id="IPR052339">
    <property type="entry name" value="Fe-S_Maturation_MIP18"/>
</dbReference>
<feature type="domain" description="MIP18 family-like" evidence="2">
    <location>
        <begin position="33"/>
        <end position="105"/>
    </location>
</feature>
<feature type="region of interest" description="Disordered" evidence="1">
    <location>
        <begin position="1"/>
        <end position="29"/>
    </location>
</feature>
<proteinExistence type="predicted"/>
<dbReference type="PANTHER" id="PTHR42831:SF1">
    <property type="entry name" value="FE-S PROTEIN MATURATION AUXILIARY FACTOR YITW"/>
    <property type="match status" value="1"/>
</dbReference>
<evidence type="ECO:0000259" key="2">
    <source>
        <dbReference type="Pfam" id="PF01883"/>
    </source>
</evidence>
<dbReference type="InterPro" id="IPR034904">
    <property type="entry name" value="FSCA_dom_sf"/>
</dbReference>
<accession>A0A934V0L8</accession>
<reference evidence="3" key="1">
    <citation type="submission" date="2017-08" db="EMBL/GenBank/DDBJ databases">
        <authorList>
            <person name="Imhoff J.F."/>
            <person name="Rahn T."/>
            <person name="Kuenzel S."/>
            <person name="Neulinger S.C."/>
        </authorList>
    </citation>
    <scope>NUCLEOTIDE SEQUENCE</scope>
    <source>
        <strain evidence="3">DSM 9154</strain>
    </source>
</reference>